<dbReference type="Proteomes" id="UP000887579">
    <property type="component" value="Unplaced"/>
</dbReference>
<proteinExistence type="predicted"/>
<sequence length="76" mass="8602">MAIQGIFYKNVARRFSTLLLACAAGAYVFDLTINGATNTYWDTESNGKISKIKSLNKLIMFSSFRCVRMHCMKNLL</sequence>
<organism evidence="1 2">
    <name type="scientific">Panagrolaimus sp. ES5</name>
    <dbReference type="NCBI Taxonomy" id="591445"/>
    <lineage>
        <taxon>Eukaryota</taxon>
        <taxon>Metazoa</taxon>
        <taxon>Ecdysozoa</taxon>
        <taxon>Nematoda</taxon>
        <taxon>Chromadorea</taxon>
        <taxon>Rhabditida</taxon>
        <taxon>Tylenchina</taxon>
        <taxon>Panagrolaimomorpha</taxon>
        <taxon>Panagrolaimoidea</taxon>
        <taxon>Panagrolaimidae</taxon>
        <taxon>Panagrolaimus</taxon>
    </lineage>
</organism>
<evidence type="ECO:0000313" key="1">
    <source>
        <dbReference type="Proteomes" id="UP000887579"/>
    </source>
</evidence>
<evidence type="ECO:0000313" key="2">
    <source>
        <dbReference type="WBParaSite" id="ES5_v2.g19702.t1"/>
    </source>
</evidence>
<protein>
    <submittedName>
        <fullName evidence="2">Complex III subunit 9</fullName>
    </submittedName>
</protein>
<name>A0AC34FR87_9BILA</name>
<dbReference type="WBParaSite" id="ES5_v2.g19702.t1">
    <property type="protein sequence ID" value="ES5_v2.g19702.t1"/>
    <property type="gene ID" value="ES5_v2.g19702"/>
</dbReference>
<accession>A0AC34FR87</accession>
<reference evidence="2" key="1">
    <citation type="submission" date="2022-11" db="UniProtKB">
        <authorList>
            <consortium name="WormBaseParasite"/>
        </authorList>
    </citation>
    <scope>IDENTIFICATION</scope>
</reference>